<evidence type="ECO:0000256" key="2">
    <source>
        <dbReference type="SAM" id="Phobius"/>
    </source>
</evidence>
<reference evidence="3 4" key="2">
    <citation type="journal article" date="2021" name="Int. J. Syst. Evol. Microbiol.">
        <title>Isolation and Polyphasic Characterization of Desulfuromonas versatilis sp. Nov., an Electrogenic Bacteria Capable of Versatile Metabolism Isolated from a Graphene Oxide-Reducing Enrichment Culture.</title>
        <authorList>
            <person name="Xie L."/>
            <person name="Yoshida N."/>
            <person name="Ishii S."/>
            <person name="Meng L."/>
        </authorList>
    </citation>
    <scope>NUCLEOTIDE SEQUENCE [LARGE SCALE GENOMIC DNA]</scope>
    <source>
        <strain evidence="3 4">NIT-T3</strain>
    </source>
</reference>
<reference evidence="3 4" key="1">
    <citation type="journal article" date="2016" name="C (Basel)">
        <title>Selective Growth of and Electricity Production by Marine Exoelectrogenic Bacteria in Self-Aggregated Hydrogel of Microbially Reduced Graphene Oxide.</title>
        <authorList>
            <person name="Yoshida N."/>
            <person name="Goto Y."/>
            <person name="Miyata Y."/>
        </authorList>
    </citation>
    <scope>NUCLEOTIDE SEQUENCE [LARGE SCALE GENOMIC DNA]</scope>
    <source>
        <strain evidence="3 4">NIT-T3</strain>
    </source>
</reference>
<proteinExistence type="predicted"/>
<accession>A0ABN6DZ87</accession>
<gene>
    <name evidence="3" type="ORF">DESUT3_15050</name>
</gene>
<feature type="transmembrane region" description="Helical" evidence="2">
    <location>
        <begin position="6"/>
        <end position="23"/>
    </location>
</feature>
<name>A0ABN6DZ87_9BACT</name>
<sequence>MRKSTIFIYFLFLNLMLAGLAIGHSQEGRTRAEASLSHKSSLVKRLGLTDLALFTEARYTRHPAMADLGTPFQDYPMSQEHYPTGSLVGPPPHLTSQRVGP</sequence>
<protein>
    <submittedName>
        <fullName evidence="3">Uncharacterized protein</fullName>
    </submittedName>
</protein>
<keyword evidence="2" id="KW-1133">Transmembrane helix</keyword>
<dbReference type="EMBL" id="AP024355">
    <property type="protein sequence ID" value="BCR04436.1"/>
    <property type="molecule type" value="Genomic_DNA"/>
</dbReference>
<evidence type="ECO:0000256" key="1">
    <source>
        <dbReference type="SAM" id="MobiDB-lite"/>
    </source>
</evidence>
<keyword evidence="2" id="KW-0812">Transmembrane</keyword>
<dbReference type="Proteomes" id="UP001319827">
    <property type="component" value="Chromosome"/>
</dbReference>
<keyword evidence="4" id="KW-1185">Reference proteome</keyword>
<dbReference type="RefSeq" id="WP_221251892.1">
    <property type="nucleotide sequence ID" value="NZ_AP024355.1"/>
</dbReference>
<feature type="region of interest" description="Disordered" evidence="1">
    <location>
        <begin position="79"/>
        <end position="101"/>
    </location>
</feature>
<evidence type="ECO:0000313" key="4">
    <source>
        <dbReference type="Proteomes" id="UP001319827"/>
    </source>
</evidence>
<keyword evidence="2" id="KW-0472">Membrane</keyword>
<organism evidence="3 4">
    <name type="scientific">Desulfuromonas versatilis</name>
    <dbReference type="NCBI Taxonomy" id="2802975"/>
    <lineage>
        <taxon>Bacteria</taxon>
        <taxon>Pseudomonadati</taxon>
        <taxon>Thermodesulfobacteriota</taxon>
        <taxon>Desulfuromonadia</taxon>
        <taxon>Desulfuromonadales</taxon>
        <taxon>Desulfuromonadaceae</taxon>
        <taxon>Desulfuromonas</taxon>
    </lineage>
</organism>
<evidence type="ECO:0000313" key="3">
    <source>
        <dbReference type="EMBL" id="BCR04436.1"/>
    </source>
</evidence>